<gene>
    <name evidence="2" type="primary">arnB</name>
    <name evidence="2" type="ORF">CM83_104154</name>
</gene>
<protein>
    <submittedName>
        <fullName evidence="2">UDP-4-amino-4-deoxy-L-arabinose--oxoglutarate aminotransferase</fullName>
    </submittedName>
</protein>
<accession>A0A0A9XYL1</accession>
<proteinExistence type="predicted"/>
<organism evidence="2">
    <name type="scientific">Lygus hesperus</name>
    <name type="common">Western plant bug</name>
    <dbReference type="NCBI Taxonomy" id="30085"/>
    <lineage>
        <taxon>Eukaryota</taxon>
        <taxon>Metazoa</taxon>
        <taxon>Ecdysozoa</taxon>
        <taxon>Arthropoda</taxon>
        <taxon>Hexapoda</taxon>
        <taxon>Insecta</taxon>
        <taxon>Pterygota</taxon>
        <taxon>Neoptera</taxon>
        <taxon>Paraneoptera</taxon>
        <taxon>Hemiptera</taxon>
        <taxon>Heteroptera</taxon>
        <taxon>Panheteroptera</taxon>
        <taxon>Cimicomorpha</taxon>
        <taxon>Miridae</taxon>
        <taxon>Mirini</taxon>
        <taxon>Lygus</taxon>
    </lineage>
</organism>
<feature type="compositionally biased region" description="Polar residues" evidence="1">
    <location>
        <begin position="8"/>
        <end position="32"/>
    </location>
</feature>
<keyword evidence="2" id="KW-0032">Aminotransferase</keyword>
<reference evidence="2" key="1">
    <citation type="journal article" date="2014" name="PLoS ONE">
        <title>Transcriptome-Based Identification of ABC Transporters in the Western Tarnished Plant Bug Lygus hesperus.</title>
        <authorList>
            <person name="Hull J.J."/>
            <person name="Chaney K."/>
            <person name="Geib S.M."/>
            <person name="Fabrick J.A."/>
            <person name="Brent C.S."/>
            <person name="Walsh D."/>
            <person name="Lavine L.C."/>
        </authorList>
    </citation>
    <scope>NUCLEOTIDE SEQUENCE</scope>
</reference>
<evidence type="ECO:0000313" key="2">
    <source>
        <dbReference type="EMBL" id="JAG25897.1"/>
    </source>
</evidence>
<dbReference type="GO" id="GO:0008483">
    <property type="term" value="F:transaminase activity"/>
    <property type="evidence" value="ECO:0007669"/>
    <property type="project" value="UniProtKB-KW"/>
</dbReference>
<evidence type="ECO:0000256" key="1">
    <source>
        <dbReference type="SAM" id="MobiDB-lite"/>
    </source>
</evidence>
<sequence length="103" mass="11425">MPPKLAIRTNSSSPKNVTVSPRQTRQTTSSKVTRLGVTPARKTPNILLSNKSKLVSIITQTDNFICNCAVNETALNDRIKILTDQRDAVIEELQHNQLLLDSL</sequence>
<feature type="non-terminal residue" evidence="2">
    <location>
        <position position="103"/>
    </location>
</feature>
<dbReference type="EMBL" id="GBHO01017707">
    <property type="protein sequence ID" value="JAG25897.1"/>
    <property type="molecule type" value="Transcribed_RNA"/>
</dbReference>
<reference evidence="2" key="2">
    <citation type="submission" date="2014-07" db="EMBL/GenBank/DDBJ databases">
        <authorList>
            <person name="Hull J."/>
        </authorList>
    </citation>
    <scope>NUCLEOTIDE SEQUENCE</scope>
</reference>
<name>A0A0A9XYL1_LYGHE</name>
<feature type="region of interest" description="Disordered" evidence="1">
    <location>
        <begin position="1"/>
        <end position="32"/>
    </location>
</feature>
<dbReference type="AlphaFoldDB" id="A0A0A9XYL1"/>
<keyword evidence="2" id="KW-0808">Transferase</keyword>